<dbReference type="PROSITE" id="PS51387">
    <property type="entry name" value="FAD_PCMH"/>
    <property type="match status" value="1"/>
</dbReference>
<dbReference type="OMA" id="GAGCLWD"/>
<keyword evidence="3" id="KW-0274">FAD</keyword>
<dbReference type="Pfam" id="PF01565">
    <property type="entry name" value="FAD_binding_4"/>
    <property type="match status" value="1"/>
</dbReference>
<dbReference type="PANTHER" id="PTHR42973">
    <property type="entry name" value="BINDING OXIDOREDUCTASE, PUTATIVE (AFU_ORTHOLOGUE AFUA_1G17690)-RELATED"/>
    <property type="match status" value="1"/>
</dbReference>
<dbReference type="Proteomes" id="UP000218811">
    <property type="component" value="Unassembled WGS sequence"/>
</dbReference>
<feature type="domain" description="FAD-binding PCMH-type" evidence="5">
    <location>
        <begin position="41"/>
        <end position="213"/>
    </location>
</feature>
<name>A0A2H3IYD0_WOLCO</name>
<dbReference type="OrthoDB" id="2151789at2759"/>
<keyword evidence="2" id="KW-0285">Flavoprotein</keyword>
<evidence type="ECO:0000259" key="5">
    <source>
        <dbReference type="PROSITE" id="PS51387"/>
    </source>
</evidence>
<evidence type="ECO:0000313" key="7">
    <source>
        <dbReference type="Proteomes" id="UP000218811"/>
    </source>
</evidence>
<dbReference type="EMBL" id="KB467843">
    <property type="protein sequence ID" value="PCH35010.1"/>
    <property type="molecule type" value="Genomic_DNA"/>
</dbReference>
<dbReference type="AlphaFoldDB" id="A0A2H3IYD0"/>
<accession>A0A2H3IYD0</accession>
<dbReference type="SUPFAM" id="SSF56176">
    <property type="entry name" value="FAD-binding/transporter-associated domain-like"/>
    <property type="match status" value="1"/>
</dbReference>
<evidence type="ECO:0000256" key="1">
    <source>
        <dbReference type="ARBA" id="ARBA00005466"/>
    </source>
</evidence>
<keyword evidence="7" id="KW-1185">Reference proteome</keyword>
<dbReference type="InterPro" id="IPR006094">
    <property type="entry name" value="Oxid_FAD_bind_N"/>
</dbReference>
<comment type="similarity">
    <text evidence="1">Belongs to the oxygen-dependent FAD-linked oxidoreductase family.</text>
</comment>
<evidence type="ECO:0000256" key="2">
    <source>
        <dbReference type="ARBA" id="ARBA00022630"/>
    </source>
</evidence>
<evidence type="ECO:0000313" key="6">
    <source>
        <dbReference type="EMBL" id="PCH35010.1"/>
    </source>
</evidence>
<reference evidence="6 7" key="1">
    <citation type="journal article" date="2012" name="Science">
        <title>The Paleozoic origin of enzymatic lignin decomposition reconstructed from 31 fungal genomes.</title>
        <authorList>
            <person name="Floudas D."/>
            <person name="Binder M."/>
            <person name="Riley R."/>
            <person name="Barry K."/>
            <person name="Blanchette R.A."/>
            <person name="Henrissat B."/>
            <person name="Martinez A.T."/>
            <person name="Otillar R."/>
            <person name="Spatafora J.W."/>
            <person name="Yadav J.S."/>
            <person name="Aerts A."/>
            <person name="Benoit I."/>
            <person name="Boyd A."/>
            <person name="Carlson A."/>
            <person name="Copeland A."/>
            <person name="Coutinho P.M."/>
            <person name="de Vries R.P."/>
            <person name="Ferreira P."/>
            <person name="Findley K."/>
            <person name="Foster B."/>
            <person name="Gaskell J."/>
            <person name="Glotzer D."/>
            <person name="Gorecki P."/>
            <person name="Heitman J."/>
            <person name="Hesse C."/>
            <person name="Hori C."/>
            <person name="Igarashi K."/>
            <person name="Jurgens J.A."/>
            <person name="Kallen N."/>
            <person name="Kersten P."/>
            <person name="Kohler A."/>
            <person name="Kuees U."/>
            <person name="Kumar T.K.A."/>
            <person name="Kuo A."/>
            <person name="LaButti K."/>
            <person name="Larrondo L.F."/>
            <person name="Lindquist E."/>
            <person name="Ling A."/>
            <person name="Lombard V."/>
            <person name="Lucas S."/>
            <person name="Lundell T."/>
            <person name="Martin R."/>
            <person name="McLaughlin D.J."/>
            <person name="Morgenstern I."/>
            <person name="Morin E."/>
            <person name="Murat C."/>
            <person name="Nagy L.G."/>
            <person name="Nolan M."/>
            <person name="Ohm R.A."/>
            <person name="Patyshakuliyeva A."/>
            <person name="Rokas A."/>
            <person name="Ruiz-Duenas F.J."/>
            <person name="Sabat G."/>
            <person name="Salamov A."/>
            <person name="Samejima M."/>
            <person name="Schmutz J."/>
            <person name="Slot J.C."/>
            <person name="St John F."/>
            <person name="Stenlid J."/>
            <person name="Sun H."/>
            <person name="Sun S."/>
            <person name="Syed K."/>
            <person name="Tsang A."/>
            <person name="Wiebenga A."/>
            <person name="Young D."/>
            <person name="Pisabarro A."/>
            <person name="Eastwood D.C."/>
            <person name="Martin F."/>
            <person name="Cullen D."/>
            <person name="Grigoriev I.V."/>
            <person name="Hibbett D.S."/>
        </authorList>
    </citation>
    <scope>NUCLEOTIDE SEQUENCE [LARGE SCALE GENOMIC DNA]</scope>
    <source>
        <strain evidence="6 7">MD-104</strain>
    </source>
</reference>
<keyword evidence="4" id="KW-0560">Oxidoreductase</keyword>
<dbReference type="GO" id="GO:0016491">
    <property type="term" value="F:oxidoreductase activity"/>
    <property type="evidence" value="ECO:0007669"/>
    <property type="project" value="UniProtKB-KW"/>
</dbReference>
<dbReference type="InterPro" id="IPR050416">
    <property type="entry name" value="FAD-linked_Oxidoreductase"/>
</dbReference>
<dbReference type="InterPro" id="IPR016169">
    <property type="entry name" value="FAD-bd_PCMH_sub2"/>
</dbReference>
<proteinExistence type="inferred from homology"/>
<organism evidence="6 7">
    <name type="scientific">Wolfiporia cocos (strain MD-104)</name>
    <name type="common">Brown rot fungus</name>
    <dbReference type="NCBI Taxonomy" id="742152"/>
    <lineage>
        <taxon>Eukaryota</taxon>
        <taxon>Fungi</taxon>
        <taxon>Dikarya</taxon>
        <taxon>Basidiomycota</taxon>
        <taxon>Agaricomycotina</taxon>
        <taxon>Agaricomycetes</taxon>
        <taxon>Polyporales</taxon>
        <taxon>Phaeolaceae</taxon>
        <taxon>Wolfiporia</taxon>
    </lineage>
</organism>
<dbReference type="PANTHER" id="PTHR42973:SF13">
    <property type="entry name" value="FAD-BINDING PCMH-TYPE DOMAIN-CONTAINING PROTEIN"/>
    <property type="match status" value="1"/>
</dbReference>
<evidence type="ECO:0000256" key="3">
    <source>
        <dbReference type="ARBA" id="ARBA00022827"/>
    </source>
</evidence>
<evidence type="ECO:0000256" key="4">
    <source>
        <dbReference type="ARBA" id="ARBA00023002"/>
    </source>
</evidence>
<protein>
    <submittedName>
        <fullName evidence="6">FAD-binding domain-containing protein</fullName>
    </submittedName>
</protein>
<dbReference type="Gene3D" id="3.30.465.10">
    <property type="match status" value="1"/>
</dbReference>
<dbReference type="InterPro" id="IPR016166">
    <property type="entry name" value="FAD-bd_PCMH"/>
</dbReference>
<dbReference type="STRING" id="742152.A0A2H3IYD0"/>
<sequence>MATSAAEELREFCQTPGSASQFFPFGSQGYKDSVRHWLQSSSDVAEAAVQPGNAKDLSEIVKILGKWRAPFAVKGGGHATSPNLSSTRGIQIYMNRFENVRYLRKPDKRLEVGAGCLWDRVYREVVPLGRNVIGGAASEGVGVAGWCLGGGYSLKSNNYGIGIDSILGFEVVLPDGRIVNANQNENSDLFAALKGGGNNFGIVTKFILKTYPQRRTYGARITFQKPEFEQAEAAIADFAEKETKRRAAIVAAFRHTLIPGKTEPESVINLTCIYDGKKRTYDPFKRFQSIKGSPYQPDAAGWGVRAAAAPVQPMSFAQRAIKVSNVDDSDNDADDDGGSSEISASAAAAGFREMDYFEADQLSGSRFDPPEWQKQSSPALDMPTFAQVRTAQPMMMAAAAPMPTPQKSSMSGVGEVKGCGRFGCIMVSGYTKKLVKTVSEQSRISASKMANNGGRMVIIDVWPFLPRLFETSTPSAWPHPRGKVWFPCLAYFLWEEEKDTKFWLDEMARAFAKIKEVAKKEGCHEDSFPAYCNVSLDTTTPEEIYRDNLPWLMDLRAKYDPDDVMGLCSGFKIPHPGGRAKPDGDRDTVST</sequence>
<dbReference type="GO" id="GO:0071949">
    <property type="term" value="F:FAD binding"/>
    <property type="evidence" value="ECO:0007669"/>
    <property type="project" value="InterPro"/>
</dbReference>
<gene>
    <name evidence="6" type="ORF">WOLCODRAFT_155662</name>
</gene>
<dbReference type="InterPro" id="IPR036318">
    <property type="entry name" value="FAD-bd_PCMH-like_sf"/>
</dbReference>